<proteinExistence type="inferred from homology"/>
<dbReference type="PANTHER" id="PTHR30290">
    <property type="entry name" value="PERIPLASMIC BINDING COMPONENT OF ABC TRANSPORTER"/>
    <property type="match status" value="1"/>
</dbReference>
<evidence type="ECO:0000256" key="5">
    <source>
        <dbReference type="SAM" id="MobiDB-lite"/>
    </source>
</evidence>
<evidence type="ECO:0000256" key="2">
    <source>
        <dbReference type="ARBA" id="ARBA00005695"/>
    </source>
</evidence>
<sequence>MKKMKHVVLLLTLISIALVISACGGASQDKGSENSKNTNTEPKSGGVLKVGLASNPNTLDPIKYTGAYESQIMRSVGDTLVVYNQDLSDFSPSLATEWTPSEDMKSYTFKLRDDVYFQPGKYQDGRKMTAEDVKYSLERSAKESALGRLDGVESVEVTGESEVIVHLTAPNASFLAMLTDVGNIIIPKEEVEGWGDQFGANLVGTGPFQFKNWQTDQKVELVRHDKYWGEKPYLDGVTYQIIKDPNMMTNALRSGDIDIATDIKGQNRQVIEQDQNLELLSEPGLAIDYLDLNNMSGPTADPKVREAIYKATNVEEIVKGVNQWGGGTVSYAPIPKGSWAYSEELEKLKPEYNPTEAKKILAETDYANGFKTELYVLESRVPYATIFQAQMKENLNIDVDIKVTEWGTLSDIAAKGKAPMYIGGWSWYPDPFFFLNKTFHSNQIGSLGNGKGYNNPEVDALLDKALSDTVEQGERAKLYQEAIKIIMSEYPRVELDNLDQTAAVTKHVQGFAVSADGTINIVKPNGTNVWLSN</sequence>
<name>A0ABR6CNY8_9BACI</name>
<dbReference type="Gene3D" id="3.10.105.10">
    <property type="entry name" value="Dipeptide-binding Protein, Domain 3"/>
    <property type="match status" value="1"/>
</dbReference>
<dbReference type="Gene3D" id="3.40.190.10">
    <property type="entry name" value="Periplasmic binding protein-like II"/>
    <property type="match status" value="1"/>
</dbReference>
<dbReference type="EMBL" id="JACJHX010000005">
    <property type="protein sequence ID" value="MBA9026738.1"/>
    <property type="molecule type" value="Genomic_DNA"/>
</dbReference>
<dbReference type="CDD" id="cd00995">
    <property type="entry name" value="PBP2_NikA_DppA_OppA_like"/>
    <property type="match status" value="1"/>
</dbReference>
<evidence type="ECO:0000256" key="1">
    <source>
        <dbReference type="ARBA" id="ARBA00004196"/>
    </source>
</evidence>
<dbReference type="InterPro" id="IPR030678">
    <property type="entry name" value="Peptide/Ni-bd"/>
</dbReference>
<evidence type="ECO:0000259" key="7">
    <source>
        <dbReference type="Pfam" id="PF00496"/>
    </source>
</evidence>
<keyword evidence="3" id="KW-0813">Transport</keyword>
<keyword evidence="9" id="KW-1185">Reference proteome</keyword>
<feature type="region of interest" description="Disordered" evidence="5">
    <location>
        <begin position="26"/>
        <end position="50"/>
    </location>
</feature>
<comment type="similarity">
    <text evidence="2">Belongs to the bacterial solute-binding protein 5 family.</text>
</comment>
<evidence type="ECO:0000256" key="4">
    <source>
        <dbReference type="ARBA" id="ARBA00022729"/>
    </source>
</evidence>
<dbReference type="InterPro" id="IPR039424">
    <property type="entry name" value="SBP_5"/>
</dbReference>
<organism evidence="8 9">
    <name type="scientific">Peribacillus huizhouensis</name>
    <dbReference type="NCBI Taxonomy" id="1501239"/>
    <lineage>
        <taxon>Bacteria</taxon>
        <taxon>Bacillati</taxon>
        <taxon>Bacillota</taxon>
        <taxon>Bacilli</taxon>
        <taxon>Bacillales</taxon>
        <taxon>Bacillaceae</taxon>
        <taxon>Peribacillus</taxon>
    </lineage>
</organism>
<dbReference type="InterPro" id="IPR000914">
    <property type="entry name" value="SBP_5_dom"/>
</dbReference>
<accession>A0ABR6CNY8</accession>
<feature type="domain" description="Solute-binding protein family 5" evidence="7">
    <location>
        <begin position="90"/>
        <end position="445"/>
    </location>
</feature>
<keyword evidence="4 6" id="KW-0732">Signal</keyword>
<dbReference type="PROSITE" id="PS51257">
    <property type="entry name" value="PROKAR_LIPOPROTEIN"/>
    <property type="match status" value="1"/>
</dbReference>
<evidence type="ECO:0000256" key="6">
    <source>
        <dbReference type="SAM" id="SignalP"/>
    </source>
</evidence>
<evidence type="ECO:0000256" key="3">
    <source>
        <dbReference type="ARBA" id="ARBA00022448"/>
    </source>
</evidence>
<evidence type="ECO:0000313" key="8">
    <source>
        <dbReference type="EMBL" id="MBA9026738.1"/>
    </source>
</evidence>
<dbReference type="Proteomes" id="UP000626697">
    <property type="component" value="Unassembled WGS sequence"/>
</dbReference>
<feature type="signal peptide" evidence="6">
    <location>
        <begin position="1"/>
        <end position="22"/>
    </location>
</feature>
<evidence type="ECO:0000313" key="9">
    <source>
        <dbReference type="Proteomes" id="UP000626697"/>
    </source>
</evidence>
<comment type="caution">
    <text evidence="8">The sequence shown here is derived from an EMBL/GenBank/DDBJ whole genome shotgun (WGS) entry which is preliminary data.</text>
</comment>
<dbReference type="PIRSF" id="PIRSF002741">
    <property type="entry name" value="MppA"/>
    <property type="match status" value="1"/>
</dbReference>
<dbReference type="SUPFAM" id="SSF53850">
    <property type="entry name" value="Periplasmic binding protein-like II"/>
    <property type="match status" value="1"/>
</dbReference>
<protein>
    <submittedName>
        <fullName evidence="8">Peptide/nickel transport system substrate-binding protein</fullName>
    </submittedName>
</protein>
<dbReference type="PANTHER" id="PTHR30290:SF10">
    <property type="entry name" value="PERIPLASMIC OLIGOPEPTIDE-BINDING PROTEIN-RELATED"/>
    <property type="match status" value="1"/>
</dbReference>
<dbReference type="Pfam" id="PF00496">
    <property type="entry name" value="SBP_bac_5"/>
    <property type="match status" value="1"/>
</dbReference>
<feature type="chain" id="PRO_5046933694" evidence="6">
    <location>
        <begin position="23"/>
        <end position="533"/>
    </location>
</feature>
<gene>
    <name evidence="8" type="ORF">HNP81_002023</name>
</gene>
<comment type="subcellular location">
    <subcellularLocation>
        <location evidence="1">Cell envelope</location>
    </subcellularLocation>
</comment>
<reference evidence="8 9" key="1">
    <citation type="submission" date="2020-08" db="EMBL/GenBank/DDBJ databases">
        <title>Genomic Encyclopedia of Type Strains, Phase IV (KMG-IV): sequencing the most valuable type-strain genomes for metagenomic binning, comparative biology and taxonomic classification.</title>
        <authorList>
            <person name="Goeker M."/>
        </authorList>
    </citation>
    <scope>NUCLEOTIDE SEQUENCE [LARGE SCALE GENOMIC DNA]</scope>
    <source>
        <strain evidence="8 9">DSM 105481</strain>
    </source>
</reference>